<organism evidence="2 3">
    <name type="scientific">Corynebacterium nuruki</name>
    <dbReference type="NCBI Taxonomy" id="1032851"/>
    <lineage>
        <taxon>Bacteria</taxon>
        <taxon>Bacillati</taxon>
        <taxon>Actinomycetota</taxon>
        <taxon>Actinomycetes</taxon>
        <taxon>Mycobacteriales</taxon>
        <taxon>Corynebacteriaceae</taxon>
        <taxon>Corynebacterium</taxon>
    </lineage>
</organism>
<gene>
    <name evidence="2" type="ORF">DIW82_09615</name>
</gene>
<dbReference type="Proteomes" id="UP000261739">
    <property type="component" value="Unassembled WGS sequence"/>
</dbReference>
<dbReference type="GO" id="GO:0016740">
    <property type="term" value="F:transferase activity"/>
    <property type="evidence" value="ECO:0007669"/>
    <property type="project" value="UniProtKB-KW"/>
</dbReference>
<evidence type="ECO:0000259" key="1">
    <source>
        <dbReference type="Pfam" id="PF00117"/>
    </source>
</evidence>
<protein>
    <submittedName>
        <fullName evidence="2">Glutamine amidotransferase</fullName>
        <ecNumber evidence="2">6.3.5.2</ecNumber>
    </submittedName>
</protein>
<dbReference type="EMBL" id="DQID01000248">
    <property type="protein sequence ID" value="HCT15016.1"/>
    <property type="molecule type" value="Genomic_DNA"/>
</dbReference>
<dbReference type="InterPro" id="IPR044992">
    <property type="entry name" value="ChyE-like"/>
</dbReference>
<dbReference type="Gene3D" id="3.40.50.880">
    <property type="match status" value="1"/>
</dbReference>
<dbReference type="EC" id="6.3.5.2" evidence="2"/>
<keyword evidence="2" id="KW-0315">Glutamine amidotransferase</keyword>
<dbReference type="PROSITE" id="PS51273">
    <property type="entry name" value="GATASE_TYPE_1"/>
    <property type="match status" value="1"/>
</dbReference>
<dbReference type="AlphaFoldDB" id="A0A3D4T0F7"/>
<evidence type="ECO:0000313" key="2">
    <source>
        <dbReference type="EMBL" id="HCT15016.1"/>
    </source>
</evidence>
<proteinExistence type="predicted"/>
<keyword evidence="2" id="KW-0436">Ligase</keyword>
<dbReference type="RefSeq" id="WP_273052275.1">
    <property type="nucleotide sequence ID" value="NZ_DAITTW010000086.1"/>
</dbReference>
<dbReference type="GO" id="GO:0005829">
    <property type="term" value="C:cytosol"/>
    <property type="evidence" value="ECO:0007669"/>
    <property type="project" value="TreeGrafter"/>
</dbReference>
<dbReference type="STRING" id="863239.GCA_000213935_01130"/>
<comment type="caution">
    <text evidence="2">The sequence shown here is derived from an EMBL/GenBank/DDBJ whole genome shotgun (WGS) entry which is preliminary data.</text>
</comment>
<reference evidence="2 3" key="1">
    <citation type="journal article" date="2018" name="Nat. Biotechnol.">
        <title>A standardized bacterial taxonomy based on genome phylogeny substantially revises the tree of life.</title>
        <authorList>
            <person name="Parks D.H."/>
            <person name="Chuvochina M."/>
            <person name="Waite D.W."/>
            <person name="Rinke C."/>
            <person name="Skarshewski A."/>
            <person name="Chaumeil P.A."/>
            <person name="Hugenholtz P."/>
        </authorList>
    </citation>
    <scope>NUCLEOTIDE SEQUENCE [LARGE SCALE GENOMIC DNA]</scope>
    <source>
        <strain evidence="2">UBA11247</strain>
    </source>
</reference>
<keyword evidence="2" id="KW-0808">Transferase</keyword>
<dbReference type="Pfam" id="PF00117">
    <property type="entry name" value="GATase"/>
    <property type="match status" value="1"/>
</dbReference>
<dbReference type="InterPro" id="IPR029062">
    <property type="entry name" value="Class_I_gatase-like"/>
</dbReference>
<dbReference type="PANTHER" id="PTHR42695">
    <property type="entry name" value="GLUTAMINE AMIDOTRANSFERASE YLR126C-RELATED"/>
    <property type="match status" value="1"/>
</dbReference>
<feature type="domain" description="Glutamine amidotransferase" evidence="1">
    <location>
        <begin position="42"/>
        <end position="185"/>
    </location>
</feature>
<name>A0A3D4T0F7_9CORY</name>
<evidence type="ECO:0000313" key="3">
    <source>
        <dbReference type="Proteomes" id="UP000261739"/>
    </source>
</evidence>
<sequence length="241" mass="25769">MSAFTTVALRHVAFEDAGLWDDVLHPTYVDVGAGFPPAGPELLDADLLLVLGGPVNATDPRFPCLADEVDLIRSRLATGRPVLGVCLGAQLLALALDGEVLPGTGPMQVGWSPVELTPAGAESPLRSLAGHPVLHWHGDSISLPVGEKAAADGVERLASDDYSTVQAFRSRYALGLQFHAEVDPARIEQWFLGHVGELDALGYGPEDLDQFREETVRYGSELSGLSQDLVLDWLRELGEIG</sequence>
<dbReference type="GO" id="GO:0003922">
    <property type="term" value="F:GMP synthase (glutamine-hydrolyzing) activity"/>
    <property type="evidence" value="ECO:0007669"/>
    <property type="project" value="UniProtKB-EC"/>
</dbReference>
<dbReference type="PANTHER" id="PTHR42695:SF5">
    <property type="entry name" value="GLUTAMINE AMIDOTRANSFERASE YLR126C-RELATED"/>
    <property type="match status" value="1"/>
</dbReference>
<accession>A0A3D4T0F7</accession>
<dbReference type="SUPFAM" id="SSF52317">
    <property type="entry name" value="Class I glutamine amidotransferase-like"/>
    <property type="match status" value="1"/>
</dbReference>
<dbReference type="InterPro" id="IPR017926">
    <property type="entry name" value="GATASE"/>
</dbReference>